<comment type="caution">
    <text evidence="1">The sequence shown here is derived from an EMBL/GenBank/DDBJ whole genome shotgun (WGS) entry which is preliminary data.</text>
</comment>
<proteinExistence type="predicted"/>
<dbReference type="AlphaFoldDB" id="A0A1A3GQR4"/>
<organism evidence="1 2">
    <name type="scientific">Mycolicibacterium mucogenicum</name>
    <name type="common">Mycobacterium mucogenicum</name>
    <dbReference type="NCBI Taxonomy" id="56689"/>
    <lineage>
        <taxon>Bacteria</taxon>
        <taxon>Bacillati</taxon>
        <taxon>Actinomycetota</taxon>
        <taxon>Actinomycetes</taxon>
        <taxon>Mycobacteriales</taxon>
        <taxon>Mycobacteriaceae</taxon>
        <taxon>Mycolicibacterium</taxon>
    </lineage>
</organism>
<reference evidence="1 2" key="1">
    <citation type="submission" date="2016-06" db="EMBL/GenBank/DDBJ databases">
        <authorList>
            <person name="Kjaerup R.B."/>
            <person name="Dalgaard T.S."/>
            <person name="Juul-Madsen H.R."/>
        </authorList>
    </citation>
    <scope>NUCLEOTIDE SEQUENCE [LARGE SCALE GENOMIC DNA]</scope>
    <source>
        <strain evidence="1 2">1127319.6</strain>
    </source>
</reference>
<dbReference type="RefSeq" id="WP_064984887.1">
    <property type="nucleotide sequence ID" value="NZ_LZLC01000214.1"/>
</dbReference>
<sequence length="75" mass="8553">MMSHSSLFVAVRAAMSPLSAAKYGNHIPLVFARSRLMPGKWSMLLNQPMDRQRSTAPDRVDFSGQLFLPVYERER</sequence>
<dbReference type="EMBL" id="LZLC01000214">
    <property type="protein sequence ID" value="OBJ37678.1"/>
    <property type="molecule type" value="Genomic_DNA"/>
</dbReference>
<evidence type="ECO:0000313" key="1">
    <source>
        <dbReference type="EMBL" id="OBJ37678.1"/>
    </source>
</evidence>
<protein>
    <submittedName>
        <fullName evidence="1">Uncharacterized protein</fullName>
    </submittedName>
</protein>
<evidence type="ECO:0000313" key="2">
    <source>
        <dbReference type="Proteomes" id="UP000093898"/>
    </source>
</evidence>
<name>A0A1A3GQR4_MYCMU</name>
<dbReference type="Proteomes" id="UP000093898">
    <property type="component" value="Unassembled WGS sequence"/>
</dbReference>
<gene>
    <name evidence="1" type="ORF">A5630_04175</name>
</gene>
<accession>A0A1A3GQR4</accession>